<dbReference type="PANTHER" id="PTHR37294">
    <property type="entry name" value="3'-5' EXORIBONUCLEASE YHAM"/>
    <property type="match status" value="1"/>
</dbReference>
<organism evidence="3 4">
    <name type="scientific">candidate division WWE3 bacterium CG_4_10_14_0_2_um_filter_41_14</name>
    <dbReference type="NCBI Taxonomy" id="1975072"/>
    <lineage>
        <taxon>Bacteria</taxon>
        <taxon>Katanobacteria</taxon>
    </lineage>
</organism>
<accession>A0A2M7TG93</accession>
<dbReference type="Proteomes" id="UP000228920">
    <property type="component" value="Unassembled WGS sequence"/>
</dbReference>
<dbReference type="SMART" id="SM00471">
    <property type="entry name" value="HDc"/>
    <property type="match status" value="1"/>
</dbReference>
<dbReference type="InterPro" id="IPR003607">
    <property type="entry name" value="HD/PDEase_dom"/>
</dbReference>
<dbReference type="PANTHER" id="PTHR37294:SF1">
    <property type="entry name" value="3'-5' EXORIBONUCLEASE YHAM"/>
    <property type="match status" value="1"/>
</dbReference>
<evidence type="ECO:0000313" key="3">
    <source>
        <dbReference type="EMBL" id="PIZ45010.1"/>
    </source>
</evidence>
<dbReference type="SUPFAM" id="SSF109604">
    <property type="entry name" value="HD-domain/PDEase-like"/>
    <property type="match status" value="1"/>
</dbReference>
<name>A0A2M7TG93_UNCKA</name>
<keyword evidence="1" id="KW-0378">Hydrolase</keyword>
<dbReference type="SUPFAM" id="SSF50249">
    <property type="entry name" value="Nucleic acid-binding proteins"/>
    <property type="match status" value="1"/>
</dbReference>
<feature type="domain" description="HD/PDEase" evidence="2">
    <location>
        <begin position="163"/>
        <end position="296"/>
    </location>
</feature>
<dbReference type="NCBIfam" id="TIGR00277">
    <property type="entry name" value="HDIG"/>
    <property type="match status" value="1"/>
</dbReference>
<comment type="caution">
    <text evidence="3">The sequence shown here is derived from an EMBL/GenBank/DDBJ whole genome shotgun (WGS) entry which is preliminary data.</text>
</comment>
<dbReference type="InterPro" id="IPR006674">
    <property type="entry name" value="HD_domain"/>
</dbReference>
<evidence type="ECO:0000259" key="2">
    <source>
        <dbReference type="SMART" id="SM00471"/>
    </source>
</evidence>
<dbReference type="InterPro" id="IPR006675">
    <property type="entry name" value="HDIG_dom"/>
</dbReference>
<evidence type="ECO:0000313" key="4">
    <source>
        <dbReference type="Proteomes" id="UP000228920"/>
    </source>
</evidence>
<dbReference type="GO" id="GO:0016787">
    <property type="term" value="F:hydrolase activity"/>
    <property type="evidence" value="ECO:0007669"/>
    <property type="project" value="UniProtKB-KW"/>
</dbReference>
<dbReference type="Gene3D" id="2.40.50.140">
    <property type="entry name" value="Nucleic acid-binding proteins"/>
    <property type="match status" value="1"/>
</dbReference>
<reference evidence="4" key="1">
    <citation type="submission" date="2017-09" db="EMBL/GenBank/DDBJ databases">
        <title>Depth-based differentiation of microbial function through sediment-hosted aquifers and enrichment of novel symbionts in the deep terrestrial subsurface.</title>
        <authorList>
            <person name="Probst A.J."/>
            <person name="Ladd B."/>
            <person name="Jarett J.K."/>
            <person name="Geller-Mcgrath D.E."/>
            <person name="Sieber C.M.K."/>
            <person name="Emerson J.B."/>
            <person name="Anantharaman K."/>
            <person name="Thomas B.C."/>
            <person name="Malmstrom R."/>
            <person name="Stieglmeier M."/>
            <person name="Klingl A."/>
            <person name="Woyke T."/>
            <person name="Ryan C.M."/>
            <person name="Banfield J.F."/>
        </authorList>
    </citation>
    <scope>NUCLEOTIDE SEQUENCE [LARGE SCALE GENOMIC DNA]</scope>
</reference>
<sequence length="318" mass="36061">MTLMEKEFYVTDIKRSIGLTGESTFLIVEKEEKLTKADKPYLILTLRDKTGDIKAKVWSDSLSQVLGGNVGDVVKVSFEVGEYRDIAELTVSQMTPVSNINESDYQLARDDVDGAQLEINLAKWVDAVRDFHLRNLLESFLNDEDFFRLYTTYPAGERIHHAYRHGLLQHSLEVVNIADGLYQLNPDMHRDLLVTGGLLHDIGKIYEYTQDPLGVIGWTVEGRLLGHVVLGWMKIHHRISKEMPENLVNKLGHIVLSHQSKLEYGSPVIPKTREALAIAFSDKASMDFDIAKSLRLDSKDGDAFTEYNRYLGTDMYLG</sequence>
<dbReference type="Gene3D" id="1.10.3210.10">
    <property type="entry name" value="Hypothetical protein af1432"/>
    <property type="match status" value="1"/>
</dbReference>
<dbReference type="InterPro" id="IPR012340">
    <property type="entry name" value="NA-bd_OB-fold"/>
</dbReference>
<dbReference type="EMBL" id="PFNL01000154">
    <property type="protein sequence ID" value="PIZ45010.1"/>
    <property type="molecule type" value="Genomic_DNA"/>
</dbReference>
<dbReference type="AlphaFoldDB" id="A0A2M7TG93"/>
<proteinExistence type="predicted"/>
<dbReference type="Pfam" id="PF01966">
    <property type="entry name" value="HD"/>
    <property type="match status" value="1"/>
</dbReference>
<dbReference type="GO" id="GO:0031125">
    <property type="term" value="P:rRNA 3'-end processing"/>
    <property type="evidence" value="ECO:0007669"/>
    <property type="project" value="TreeGrafter"/>
</dbReference>
<gene>
    <name evidence="3" type="ORF">COY32_05710</name>
</gene>
<evidence type="ECO:0000256" key="1">
    <source>
        <dbReference type="ARBA" id="ARBA00022801"/>
    </source>
</evidence>
<dbReference type="InterPro" id="IPR050798">
    <property type="entry name" value="YhaM_exoribonuc/phosphodiest"/>
</dbReference>
<protein>
    <recommendedName>
        <fullName evidence="2">HD/PDEase domain-containing protein</fullName>
    </recommendedName>
</protein>
<dbReference type="CDD" id="cd04492">
    <property type="entry name" value="YhaM_OBF_like"/>
    <property type="match status" value="1"/>
</dbReference>
<dbReference type="CDD" id="cd00077">
    <property type="entry name" value="HDc"/>
    <property type="match status" value="1"/>
</dbReference>